<evidence type="ECO:0000313" key="5">
    <source>
        <dbReference type="EMBL" id="KXS18235.1"/>
    </source>
</evidence>
<dbReference type="InterPro" id="IPR011333">
    <property type="entry name" value="SKP1/BTB/POZ_sf"/>
</dbReference>
<accession>A0A139AP14</accession>
<proteinExistence type="inferred from homology"/>
<feature type="domain" description="SKP1 component dimerisation" evidence="3">
    <location>
        <begin position="96"/>
        <end position="141"/>
    </location>
</feature>
<dbReference type="InterPro" id="IPR036296">
    <property type="entry name" value="SKP1-like_dim_sf"/>
</dbReference>
<dbReference type="InterPro" id="IPR016072">
    <property type="entry name" value="Skp1_comp_dimer"/>
</dbReference>
<dbReference type="SUPFAM" id="SSF54695">
    <property type="entry name" value="POZ domain"/>
    <property type="match status" value="1"/>
</dbReference>
<dbReference type="SUPFAM" id="SSF81382">
    <property type="entry name" value="Skp1 dimerisation domain-like"/>
    <property type="match status" value="1"/>
</dbReference>
<dbReference type="CDD" id="cd18322">
    <property type="entry name" value="BTB_POZ_SKP1"/>
    <property type="match status" value="1"/>
</dbReference>
<protein>
    <submittedName>
        <fullName evidence="5">Skp1-domain-containing protein</fullName>
    </submittedName>
</protein>
<comment type="similarity">
    <text evidence="1">Belongs to the SKP1 family.</text>
</comment>
<dbReference type="FunFam" id="3.30.710.10:FF:000026">
    <property type="entry name" value="E3 ubiquitin ligase complex SCF subunit"/>
    <property type="match status" value="1"/>
</dbReference>
<dbReference type="Gene3D" id="3.30.710.10">
    <property type="entry name" value="Potassium Channel Kv1.1, Chain A"/>
    <property type="match status" value="1"/>
</dbReference>
<name>A0A139AP14_GONPJ</name>
<evidence type="ECO:0000259" key="3">
    <source>
        <dbReference type="Pfam" id="PF01466"/>
    </source>
</evidence>
<dbReference type="OrthoDB" id="2342932at2759"/>
<dbReference type="InterPro" id="IPR016897">
    <property type="entry name" value="SKP1"/>
</dbReference>
<dbReference type="OMA" id="DKYTASM"/>
<evidence type="ECO:0000313" key="6">
    <source>
        <dbReference type="Proteomes" id="UP000070544"/>
    </source>
</evidence>
<dbReference type="Proteomes" id="UP000070544">
    <property type="component" value="Unassembled WGS sequence"/>
</dbReference>
<gene>
    <name evidence="5" type="ORF">M427DRAFT_96226</name>
</gene>
<reference evidence="5 6" key="1">
    <citation type="journal article" date="2015" name="Genome Biol. Evol.">
        <title>Phylogenomic analyses indicate that early fungi evolved digesting cell walls of algal ancestors of land plants.</title>
        <authorList>
            <person name="Chang Y."/>
            <person name="Wang S."/>
            <person name="Sekimoto S."/>
            <person name="Aerts A.L."/>
            <person name="Choi C."/>
            <person name="Clum A."/>
            <person name="LaButti K.M."/>
            <person name="Lindquist E.A."/>
            <person name="Yee Ngan C."/>
            <person name="Ohm R.A."/>
            <person name="Salamov A.A."/>
            <person name="Grigoriev I.V."/>
            <person name="Spatafora J.W."/>
            <person name="Berbee M.L."/>
        </authorList>
    </citation>
    <scope>NUCLEOTIDE SEQUENCE [LARGE SCALE GENOMIC DNA]</scope>
    <source>
        <strain evidence="5 6">JEL478</strain>
    </source>
</reference>
<feature type="domain" description="SKP1 component POZ" evidence="4">
    <location>
        <begin position="1"/>
        <end position="48"/>
    </location>
</feature>
<dbReference type="AlphaFoldDB" id="A0A139AP14"/>
<evidence type="ECO:0000256" key="2">
    <source>
        <dbReference type="ARBA" id="ARBA00022786"/>
    </source>
</evidence>
<dbReference type="InterPro" id="IPR001232">
    <property type="entry name" value="SKP1-like"/>
</dbReference>
<dbReference type="STRING" id="1344416.A0A139AP14"/>
<evidence type="ECO:0000259" key="4">
    <source>
        <dbReference type="Pfam" id="PF03931"/>
    </source>
</evidence>
<dbReference type="PANTHER" id="PTHR11165">
    <property type="entry name" value="SKP1"/>
    <property type="match status" value="1"/>
</dbReference>
<keyword evidence="2" id="KW-0833">Ubl conjugation pathway</keyword>
<dbReference type="EMBL" id="KQ965743">
    <property type="protein sequence ID" value="KXS18235.1"/>
    <property type="molecule type" value="Genomic_DNA"/>
</dbReference>
<sequence>VDKEVADRSVLLKNMLEDVGESDKPIPLPNVTGKVLKKVITYCEHHRNDPLPQPDDDLDDTKRRSDDIDDWDADFIKVDNDQLFELILAANYMDIKPLLDLGCKTVANMIKGKTPEQIREMFNIENDFTPEEEEQIRKENEYVSLPLDDSMMLGGIACLLYYSLCIANQSGCQHYHRWASES</sequence>
<dbReference type="GO" id="GO:0006511">
    <property type="term" value="P:ubiquitin-dependent protein catabolic process"/>
    <property type="evidence" value="ECO:0007669"/>
    <property type="project" value="InterPro"/>
</dbReference>
<keyword evidence="6" id="KW-1185">Reference proteome</keyword>
<dbReference type="InterPro" id="IPR016073">
    <property type="entry name" value="Skp1_comp_POZ"/>
</dbReference>
<dbReference type="Pfam" id="PF01466">
    <property type="entry name" value="Skp1"/>
    <property type="match status" value="1"/>
</dbReference>
<organism evidence="5 6">
    <name type="scientific">Gonapodya prolifera (strain JEL478)</name>
    <name type="common">Monoblepharis prolifera</name>
    <dbReference type="NCBI Taxonomy" id="1344416"/>
    <lineage>
        <taxon>Eukaryota</taxon>
        <taxon>Fungi</taxon>
        <taxon>Fungi incertae sedis</taxon>
        <taxon>Chytridiomycota</taxon>
        <taxon>Chytridiomycota incertae sedis</taxon>
        <taxon>Monoblepharidomycetes</taxon>
        <taxon>Monoblepharidales</taxon>
        <taxon>Gonapodyaceae</taxon>
        <taxon>Gonapodya</taxon>
    </lineage>
</organism>
<evidence type="ECO:0000256" key="1">
    <source>
        <dbReference type="ARBA" id="ARBA00009993"/>
    </source>
</evidence>
<dbReference type="Pfam" id="PF03931">
    <property type="entry name" value="Skp1_POZ"/>
    <property type="match status" value="1"/>
</dbReference>
<feature type="non-terminal residue" evidence="5">
    <location>
        <position position="1"/>
    </location>
</feature>
<dbReference type="SMART" id="SM00512">
    <property type="entry name" value="Skp1"/>
    <property type="match status" value="1"/>
</dbReference>